<keyword evidence="10 17" id="KW-1043">Host membrane</keyword>
<evidence type="ECO:0000256" key="12">
    <source>
        <dbReference type="ARBA" id="ARBA00022989"/>
    </source>
</evidence>
<dbReference type="InterPro" id="IPR001860">
    <property type="entry name" value="Glyco_hydro_34"/>
</dbReference>
<dbReference type="GO" id="GO:0055036">
    <property type="term" value="C:virion membrane"/>
    <property type="evidence" value="ECO:0007669"/>
    <property type="project" value="UniProtKB-SubCell"/>
</dbReference>
<comment type="similarity">
    <text evidence="17 18">Belongs to the glycosyl hydrolase 34 family.</text>
</comment>
<feature type="active site" description="Proton donor/acceptor" evidence="17">
    <location>
        <position position="149"/>
    </location>
</feature>
<evidence type="ECO:0000256" key="7">
    <source>
        <dbReference type="ARBA" id="ARBA00022801"/>
    </source>
</evidence>
<keyword evidence="6 17" id="KW-0479">Metal-binding</keyword>
<comment type="caution">
    <text evidence="17">Lacks conserved residue(s) required for the propagation of feature annotation.</text>
</comment>
<feature type="region of interest" description="Involved in apical transport and lipid raft association" evidence="17">
    <location>
        <begin position="11"/>
        <end position="33"/>
    </location>
</feature>
<comment type="activity regulation">
    <text evidence="17">Inhibited by the neuraminidase inhibitors zanamivir (Relenza) and oseltamivir (Tamiflu). These drugs interfere with the release of progeny virus from infected cells and are effective against all influenza strains. Resistance to neuraminidase inhibitors is quite rare.</text>
</comment>
<dbReference type="InterPro" id="IPR036278">
    <property type="entry name" value="Sialidase_sf"/>
</dbReference>
<comment type="cofactor">
    <cofactor evidence="1 17 18">
        <name>Ca(2+)</name>
        <dbReference type="ChEBI" id="CHEBI:29108"/>
    </cofactor>
</comment>
<feature type="disulfide bond" evidence="17">
    <location>
        <begin position="182"/>
        <end position="229"/>
    </location>
</feature>
<feature type="disulfide bond" evidence="17">
    <location>
        <begin position="277"/>
        <end position="290"/>
    </location>
</feature>
<feature type="active site" description="Nucleophile" evidence="17">
    <location>
        <position position="402"/>
    </location>
</feature>
<feature type="disulfide bond" evidence="17">
    <location>
        <begin position="122"/>
        <end position="127"/>
    </location>
</feature>
<proteinExistence type="inferred from homology"/>
<comment type="subunit">
    <text evidence="3 17 18">Homotetramer.</text>
</comment>
<dbReference type="GO" id="GO:0020002">
    <property type="term" value="C:host cell plasma membrane"/>
    <property type="evidence" value="ECO:0007669"/>
    <property type="project" value="UniProtKB-SubCell"/>
</dbReference>
<comment type="function">
    <text evidence="17">Catalyzes the removal of terminal sialic acid residues from viral and cellular glycoconjugates. Cleaves off the terminal sialic acids on the glycosylated HA during virus budding to facilitate virus release. Additionally helps virus spread through the circulation by further removing sialic acids from the cell surface. These cleavages prevent self-aggregation and ensure the efficient spread of the progeny virus from cell to cell. Otherwise, infection would be limited to one round of replication. Described as a receptor-destroying enzyme because it cleaves a terminal sialic acid from the cellular receptors. May facilitate viral invasion of the upper airways by cleaving the sialic acid moities on the mucin of the airway epithelial cells. Likely to plays a role in the budding process through its association with lipid rafts during intracellular transport. May additionally display a raft-association independent effect on budding. Plays a role in the determination of host range restriction on replication and virulence. Sialidase activity in late endosome/lysosome traffic seems to enhance virus replication.</text>
</comment>
<evidence type="ECO:0000256" key="3">
    <source>
        <dbReference type="ARBA" id="ARBA00011881"/>
    </source>
</evidence>
<keyword evidence="13 17" id="KW-0472">Membrane</keyword>
<dbReference type="HAMAP" id="MF_04071">
    <property type="entry name" value="INFV_NRAM"/>
    <property type="match status" value="1"/>
</dbReference>
<feature type="disulfide bond" evidence="17">
    <location>
        <begin position="421"/>
        <end position="446"/>
    </location>
</feature>
<feature type="binding site" evidence="17">
    <location>
        <position position="368"/>
    </location>
    <ligand>
        <name>substrate</name>
    </ligand>
</feature>
<keyword evidence="7 17" id="KW-0378">Hydrolase</keyword>
<evidence type="ECO:0000256" key="9">
    <source>
        <dbReference type="ARBA" id="ARBA00022844"/>
    </source>
</evidence>
<accession>A0A023H849</accession>
<feature type="disulfide bond" evidence="17">
    <location>
        <begin position="231"/>
        <end position="236"/>
    </location>
</feature>
<dbReference type="GO" id="GO:0046872">
    <property type="term" value="F:metal ion binding"/>
    <property type="evidence" value="ECO:0007669"/>
    <property type="project" value="UniProtKB-UniRule"/>
</dbReference>
<comment type="PTM">
    <text evidence="17 18">N-glycosylated.</text>
</comment>
<evidence type="ECO:0000256" key="4">
    <source>
        <dbReference type="ARBA" id="ARBA00022511"/>
    </source>
</evidence>
<reference evidence="19" key="1">
    <citation type="submission" date="2013-02" db="EMBL/GenBank/DDBJ databases">
        <title>Ecology of H7 avian influenza viruses in wild birds in South Korea and their genetic comparison with novel H7N9 viruses circulating in China.</title>
        <authorList>
            <person name="Kang H.-M."/>
            <person name="Park H.-Y."/>
            <person name="Lee K.-J."/>
            <person name="Choi J.-G."/>
            <person name="Lee E.-K."/>
            <person name="Song B.-M."/>
            <person name="Lee H.-S."/>
            <person name="Lee Y.-J."/>
        </authorList>
    </citation>
    <scope>NUCLEOTIDE SEQUENCE</scope>
    <source>
        <strain evidence="19">A/duck/Korea/GJ56/2007</strain>
    </source>
</reference>
<feature type="binding site" evidence="17">
    <location>
        <position position="116"/>
    </location>
    <ligand>
        <name>substrate</name>
    </ligand>
</feature>
<keyword evidence="11 17" id="KW-0735">Signal-anchor</keyword>
<evidence type="ECO:0000256" key="17">
    <source>
        <dbReference type="HAMAP-Rule" id="MF_04071"/>
    </source>
</evidence>
<dbReference type="EMBL" id="KC609790">
    <property type="protein sequence ID" value="AGG53306.1"/>
    <property type="molecule type" value="Viral_cRNA"/>
</dbReference>
<dbReference type="SUPFAM" id="SSF50939">
    <property type="entry name" value="Sialidases"/>
    <property type="match status" value="1"/>
</dbReference>
<comment type="catalytic activity">
    <reaction evidence="17 18">
        <text>Hydrolysis of alpha-(2-&gt;3)-, alpha-(2-&gt;6)-, alpha-(2-&gt;8)- glycosidic linkages of terminal sialic acid residues in oligosaccharides, glycoproteins, glycolipids, colominic acid and synthetic substrates.</text>
        <dbReference type="EC" id="3.2.1.18"/>
    </reaction>
</comment>
<comment type="domain">
    <text evidence="17">Intact N-terminus is essential for virion morphogenesis. Possess two apical sorting signals, one in the ectodomain, which is likely to be a glycan, and the other in the transmembrane domain. The transmembrane domain also plays a role in lipid raft association.</text>
</comment>
<keyword evidence="8 17" id="KW-0106">Calcium</keyword>
<feature type="binding site" evidence="17">
    <location>
        <position position="296"/>
    </location>
    <ligand>
        <name>Ca(2+)</name>
        <dbReference type="ChEBI" id="CHEBI:29108"/>
    </ligand>
</feature>
<feature type="binding site" evidence="17">
    <location>
        <position position="291"/>
    </location>
    <ligand>
        <name>substrate</name>
    </ligand>
</feature>
<keyword evidence="9 17" id="KW-0946">Virion</keyword>
<keyword evidence="16 17" id="KW-0326">Glycosidase</keyword>
<evidence type="ECO:0000256" key="15">
    <source>
        <dbReference type="ARBA" id="ARBA00023180"/>
    </source>
</evidence>
<evidence type="ECO:0000256" key="11">
    <source>
        <dbReference type="ARBA" id="ARBA00022968"/>
    </source>
</evidence>
<dbReference type="GO" id="GO:0046761">
    <property type="term" value="P:viral budding from plasma membrane"/>
    <property type="evidence" value="ECO:0007669"/>
    <property type="project" value="UniProtKB-UniRule"/>
</dbReference>
<dbReference type="GO" id="GO:0016020">
    <property type="term" value="C:membrane"/>
    <property type="evidence" value="ECO:0007669"/>
    <property type="project" value="UniProtKB-UniRule"/>
</dbReference>
<feature type="binding site" evidence="17">
    <location>
        <position position="322"/>
    </location>
    <ligand>
        <name>Ca(2+)</name>
        <dbReference type="ChEBI" id="CHEBI:29108"/>
    </ligand>
</feature>
<dbReference type="Pfam" id="PF00064">
    <property type="entry name" value="Neur"/>
    <property type="match status" value="1"/>
</dbReference>
<keyword evidence="15 17" id="KW-0325">Glycoprotein</keyword>
<evidence type="ECO:0000256" key="5">
    <source>
        <dbReference type="ARBA" id="ARBA00022692"/>
    </source>
</evidence>
<evidence type="ECO:0000256" key="14">
    <source>
        <dbReference type="ARBA" id="ARBA00023157"/>
    </source>
</evidence>
<evidence type="ECO:0000256" key="1">
    <source>
        <dbReference type="ARBA" id="ARBA00001913"/>
    </source>
</evidence>
<keyword evidence="14 17" id="KW-1015">Disulfide bond</keyword>
<dbReference type="GO" id="GO:0005975">
    <property type="term" value="P:carbohydrate metabolic process"/>
    <property type="evidence" value="ECO:0007669"/>
    <property type="project" value="UniProtKB-UniRule"/>
</dbReference>
<feature type="binding site" evidence="17">
    <location>
        <position position="150"/>
    </location>
    <ligand>
        <name>substrate</name>
    </ligand>
</feature>
<evidence type="ECO:0000256" key="13">
    <source>
        <dbReference type="ARBA" id="ARBA00023136"/>
    </source>
</evidence>
<dbReference type="EC" id="3.2.1.18" evidence="17 18"/>
<evidence type="ECO:0000256" key="6">
    <source>
        <dbReference type="ARBA" id="ARBA00022723"/>
    </source>
</evidence>
<comment type="subcellular location">
    <subcellularLocation>
        <location evidence="2">Host membrane</location>
        <topology evidence="2">Single-pass type II membrane protein</topology>
    </subcellularLocation>
    <subcellularLocation>
        <location evidence="17">Virion membrane</location>
    </subcellularLocation>
    <subcellularLocation>
        <location evidence="17">Host apical cell membrane</location>
        <topology evidence="17">Single-pass type II membrane protein</topology>
    </subcellularLocation>
    <text evidence="17">Preferentially accumulates at the apical plasma membrane in infected polarized epithelial cells, which is the virus assembly site. Uses lipid rafts for cell surface transport and apical sorting. In the virion, forms a mushroom-shaped spike on the surface of the membrane.</text>
</comment>
<sequence>MNPNQKIITIGSVSLGLVVLNILLHIVSITVTVLVLPGNGNNGSCNETVIREYNETVRVEKVTQWHNTNVIEYIERPENDHFVNNTEALCDAKGFAPFSKDNGIRIGSRGHVFVIREPFVSCSPTECRTFFLTQGSLLNDKHSNGTVKDRSPYRTLMSVEIGQSPNVYQARFEAVAWSATACHDGKKWMAIGVTGPDAKAVAVVHYGGIPTDVINSWAGDILRTQESSCTCIQGECFWVMTDGPANRQAQYRAFKAKQGKIVGQAEISFNGGHIEECSCYPNEGKVECVCRDNWTGTNRPVLVISPDLSYRVGYLCAGLPSDTPRGEDSQFTGSCTSPMGNQGYGVKGFGFRQGNDVWMGRTISRTSRSGFEILKVRNGWIQNSKEQIKRQVVVDNLNWSGYSGSFTLPVELTKRNCLVPCFWVEMIRGKPEEKTIWTSSSSIVMCGVDHEIADWSWHDGAILPFDIDKM</sequence>
<keyword evidence="5 17" id="KW-0812">Transmembrane</keyword>
<keyword evidence="12 17" id="KW-1133">Transmembrane helix</keyword>
<evidence type="ECO:0000256" key="10">
    <source>
        <dbReference type="ARBA" id="ARBA00022870"/>
    </source>
</evidence>
<evidence type="ECO:0000256" key="16">
    <source>
        <dbReference type="ARBA" id="ARBA00023295"/>
    </source>
</evidence>
<evidence type="ECO:0000256" key="2">
    <source>
        <dbReference type="ARBA" id="ARBA00004597"/>
    </source>
</evidence>
<dbReference type="GO" id="GO:0004308">
    <property type="term" value="F:exo-alpha-sialidase activity"/>
    <property type="evidence" value="ECO:0007669"/>
    <property type="project" value="UniProtKB-UniRule"/>
</dbReference>
<keyword evidence="4 17" id="KW-1032">Host cell membrane</keyword>
<feature type="transmembrane region" description="Helical" evidence="17">
    <location>
        <begin position="7"/>
        <end position="36"/>
    </location>
</feature>
<evidence type="ECO:0000313" key="19">
    <source>
        <dbReference type="EMBL" id="AGG53306.1"/>
    </source>
</evidence>
<dbReference type="Gene3D" id="2.120.10.10">
    <property type="match status" value="1"/>
</dbReference>
<evidence type="ECO:0000256" key="8">
    <source>
        <dbReference type="ARBA" id="ARBA00022837"/>
    </source>
</evidence>
<feature type="binding site" evidence="17">
    <location>
        <position position="292"/>
    </location>
    <ligand>
        <name>Ca(2+)</name>
        <dbReference type="ChEBI" id="CHEBI:29108"/>
    </ligand>
</feature>
<protein>
    <recommendedName>
        <fullName evidence="17 18">Neuraminidase</fullName>
        <ecNumber evidence="17 18">3.2.1.18</ecNumber>
    </recommendedName>
</protein>
<gene>
    <name evidence="17 18 19" type="primary">NA</name>
</gene>
<feature type="region of interest" description="Head of neuraminidase" evidence="17">
    <location>
        <begin position="89"/>
        <end position="470"/>
    </location>
</feature>
<feature type="binding site" evidence="17">
    <location>
        <begin position="275"/>
        <end position="276"/>
    </location>
    <ligand>
        <name>substrate</name>
    </ligand>
</feature>
<evidence type="ECO:0000256" key="18">
    <source>
        <dbReference type="RuleBase" id="RU361252"/>
    </source>
</evidence>
<organism evidence="19">
    <name type="scientific">Influenza A virus</name>
    <name type="common">A/duck/Korea/GJ56/2007(H7N8)</name>
    <dbReference type="NCBI Taxonomy" id="602012"/>
    <lineage>
        <taxon>Viruses</taxon>
        <taxon>Riboviria</taxon>
        <taxon>Orthornavirae</taxon>
        <taxon>Negarnaviricota</taxon>
        <taxon>Polyploviricotina</taxon>
        <taxon>Insthoviricetes</taxon>
        <taxon>Articulavirales</taxon>
        <taxon>Orthomyxoviridae</taxon>
        <taxon>Alphainfluenzavirus</taxon>
        <taxon>Alphainfluenzavirus influenzae</taxon>
        <taxon>Influenza A virus</taxon>
    </lineage>
</organism>
<name>A0A023H849_9INFA</name>
<feature type="disulfide bond" evidence="17">
    <location>
        <begin position="279"/>
        <end position="288"/>
    </location>
</feature>